<organism evidence="5 6">
    <name type="scientific">Polyplosphaeria fusca</name>
    <dbReference type="NCBI Taxonomy" id="682080"/>
    <lineage>
        <taxon>Eukaryota</taxon>
        <taxon>Fungi</taxon>
        <taxon>Dikarya</taxon>
        <taxon>Ascomycota</taxon>
        <taxon>Pezizomycotina</taxon>
        <taxon>Dothideomycetes</taxon>
        <taxon>Pleosporomycetidae</taxon>
        <taxon>Pleosporales</taxon>
        <taxon>Tetraplosphaeriaceae</taxon>
        <taxon>Polyplosphaeria</taxon>
    </lineage>
</organism>
<name>A0A9P4V9F8_9PLEO</name>
<dbReference type="GO" id="GO:0046523">
    <property type="term" value="F:S-methyl-5-thioribose-1-phosphate isomerase activity"/>
    <property type="evidence" value="ECO:0007669"/>
    <property type="project" value="UniProtKB-UniRule"/>
</dbReference>
<dbReference type="NCBIfam" id="NF004326">
    <property type="entry name" value="PRK05720.1"/>
    <property type="match status" value="1"/>
</dbReference>
<keyword evidence="4" id="KW-0539">Nucleus</keyword>
<evidence type="ECO:0000256" key="3">
    <source>
        <dbReference type="ARBA" id="ARBA00023235"/>
    </source>
</evidence>
<evidence type="ECO:0000256" key="2">
    <source>
        <dbReference type="ARBA" id="ARBA00023167"/>
    </source>
</evidence>
<dbReference type="GO" id="GO:0005634">
    <property type="term" value="C:nucleus"/>
    <property type="evidence" value="ECO:0007669"/>
    <property type="project" value="UniProtKB-SubCell"/>
</dbReference>
<sequence>MVLQAIRYSRGQLEILDQLKLPHTEEYDHVYSSTDAWHAIKEMRTRGAPAIAMVAALSLAVELVNLKLSPIAEEVKVFIIEKLDYLVTSRPTAVNLADAARKLKTVTEEAAGRDGATGEAVREAYVKAAETMLIDDVSDNESIGGHGAEWIVNNTEAGKKGQVSMLTHCNTGSLATAGYGTALGVIRSLHGKGALKHAFCSETRPYNQGSRLTAFELVHDQIPATLITDSMAAALLRLKGSSENIAAIVVGADRVAANGDTANKIGTYSLAILAKHHGVKFLVAAPRTTIDLHTKSGEDIVIEERPGKEVTLVKGPRHDGVTLDLAVVETVSIAANGIGVWNPAFDVTPAELIDGIITEVGVVEKDDSGLFHLEEVFKKESSQAKPSTIGGI</sequence>
<dbReference type="InterPro" id="IPR042529">
    <property type="entry name" value="IF_2B-like_C"/>
</dbReference>
<dbReference type="Gene3D" id="1.20.120.420">
    <property type="entry name" value="translation initiation factor eif-2b, domain 1"/>
    <property type="match status" value="1"/>
</dbReference>
<dbReference type="HAMAP" id="MF_01678">
    <property type="entry name" value="Salvage_MtnA"/>
    <property type="match status" value="1"/>
</dbReference>
<comment type="similarity">
    <text evidence="4">Belongs to the eIF-2B alpha/beta/delta subunits family. MtnA subfamily.</text>
</comment>
<keyword evidence="6" id="KW-1185">Reference proteome</keyword>
<gene>
    <name evidence="4" type="primary">MRI1</name>
    <name evidence="5" type="ORF">EJ04DRAFT_482562</name>
</gene>
<dbReference type="InterPro" id="IPR037171">
    <property type="entry name" value="NagB/RpiA_transferase-like"/>
</dbReference>
<dbReference type="FunFam" id="3.40.50.10470:FF:000010">
    <property type="entry name" value="Methylthioribose-1-phosphate isomerase"/>
    <property type="match status" value="1"/>
</dbReference>
<accession>A0A9P4V9F8</accession>
<protein>
    <recommendedName>
        <fullName evidence="4">Methylthioribose-1-phosphate isomerase</fullName>
        <shortName evidence="4">M1Pi</shortName>
        <shortName evidence="4">MTR-1-P isomerase</shortName>
        <ecNumber evidence="4">5.3.1.23</ecNumber>
    </recommendedName>
    <alternativeName>
        <fullName evidence="4">S-methyl-5-thioribose-1-phosphate isomerase</fullName>
    </alternativeName>
    <alternativeName>
        <fullName evidence="4">Translation initiation factor eIF-2B subunit alpha/beta/delta-like protein</fullName>
    </alternativeName>
</protein>
<feature type="active site" description="Proton donor" evidence="4">
    <location>
        <position position="253"/>
    </location>
</feature>
<dbReference type="FunFam" id="1.20.120.420:FF:000003">
    <property type="entry name" value="Methylthioribose-1-phosphate isomerase"/>
    <property type="match status" value="1"/>
</dbReference>
<dbReference type="Pfam" id="PF01008">
    <property type="entry name" value="IF-2B"/>
    <property type="match status" value="1"/>
</dbReference>
<comment type="caution">
    <text evidence="5">The sequence shown here is derived from an EMBL/GenBank/DDBJ whole genome shotgun (WGS) entry which is preliminary data.</text>
</comment>
<dbReference type="PANTHER" id="PTHR43475:SF1">
    <property type="entry name" value="METHYLTHIORIBOSE-1-PHOSPHATE ISOMERASE"/>
    <property type="match status" value="1"/>
</dbReference>
<comment type="subcellular location">
    <subcellularLocation>
        <location evidence="4">Cytoplasm</location>
    </subcellularLocation>
    <subcellularLocation>
        <location evidence="4">Nucleus</location>
    </subcellularLocation>
</comment>
<comment type="catalytic activity">
    <reaction evidence="4">
        <text>5-(methylsulfanyl)-alpha-D-ribose 1-phosphate = 5-(methylsulfanyl)-D-ribulose 1-phosphate</text>
        <dbReference type="Rhea" id="RHEA:19989"/>
        <dbReference type="ChEBI" id="CHEBI:58533"/>
        <dbReference type="ChEBI" id="CHEBI:58548"/>
        <dbReference type="EC" id="5.3.1.23"/>
    </reaction>
</comment>
<keyword evidence="3 4" id="KW-0413">Isomerase</keyword>
<evidence type="ECO:0000313" key="6">
    <source>
        <dbReference type="Proteomes" id="UP000799444"/>
    </source>
</evidence>
<evidence type="ECO:0000256" key="1">
    <source>
        <dbReference type="ARBA" id="ARBA00022605"/>
    </source>
</evidence>
<comment type="pathway">
    <text evidence="4">Amino-acid biosynthesis; L-methionine biosynthesis via salvage pathway; L-methionine from S-methyl-5-thio-alpha-D-ribose 1-phosphate: step 1/6.</text>
</comment>
<evidence type="ECO:0000256" key="4">
    <source>
        <dbReference type="HAMAP-Rule" id="MF_03119"/>
    </source>
</evidence>
<evidence type="ECO:0000313" key="5">
    <source>
        <dbReference type="EMBL" id="KAF2740490.1"/>
    </source>
</evidence>
<dbReference type="OrthoDB" id="2461at2759"/>
<dbReference type="Proteomes" id="UP000799444">
    <property type="component" value="Unassembled WGS sequence"/>
</dbReference>
<dbReference type="EC" id="5.3.1.23" evidence="4"/>
<dbReference type="EMBL" id="ML996100">
    <property type="protein sequence ID" value="KAF2740490.1"/>
    <property type="molecule type" value="Genomic_DNA"/>
</dbReference>
<dbReference type="PANTHER" id="PTHR43475">
    <property type="entry name" value="METHYLTHIORIBOSE-1-PHOSPHATE ISOMERASE"/>
    <property type="match status" value="1"/>
</dbReference>
<keyword evidence="4" id="KW-0963">Cytoplasm</keyword>
<feature type="site" description="Transition state stabilizer" evidence="4">
    <location>
        <position position="169"/>
    </location>
</feature>
<dbReference type="AlphaFoldDB" id="A0A9P4V9F8"/>
<proteinExistence type="inferred from homology"/>
<dbReference type="InterPro" id="IPR027363">
    <property type="entry name" value="M1Pi_N"/>
</dbReference>
<dbReference type="NCBIfam" id="TIGR00524">
    <property type="entry name" value="eIF-2B_rel"/>
    <property type="match status" value="1"/>
</dbReference>
<keyword evidence="1 4" id="KW-0028">Amino-acid biosynthesis</keyword>
<dbReference type="Gene3D" id="3.40.50.10470">
    <property type="entry name" value="Translation initiation factor eif-2b, domain 2"/>
    <property type="match status" value="1"/>
</dbReference>
<dbReference type="NCBIfam" id="TIGR00512">
    <property type="entry name" value="salvage_mtnA"/>
    <property type="match status" value="1"/>
</dbReference>
<dbReference type="InterPro" id="IPR000649">
    <property type="entry name" value="IF-2B-related"/>
</dbReference>
<dbReference type="InterPro" id="IPR011559">
    <property type="entry name" value="Initiation_fac_2B_a/b/d"/>
</dbReference>
<dbReference type="GO" id="GO:0005737">
    <property type="term" value="C:cytoplasm"/>
    <property type="evidence" value="ECO:0007669"/>
    <property type="project" value="UniProtKB-SubCell"/>
</dbReference>
<dbReference type="SUPFAM" id="SSF100950">
    <property type="entry name" value="NagB/RpiA/CoA transferase-like"/>
    <property type="match status" value="1"/>
</dbReference>
<dbReference type="GO" id="GO:0019509">
    <property type="term" value="P:L-methionine salvage from methylthioadenosine"/>
    <property type="evidence" value="ECO:0007669"/>
    <property type="project" value="UniProtKB-UniRule"/>
</dbReference>
<keyword evidence="2 4" id="KW-0486">Methionine biosynthesis</keyword>
<reference evidence="5" key="1">
    <citation type="journal article" date="2020" name="Stud. Mycol.">
        <title>101 Dothideomycetes genomes: a test case for predicting lifestyles and emergence of pathogens.</title>
        <authorList>
            <person name="Haridas S."/>
            <person name="Albert R."/>
            <person name="Binder M."/>
            <person name="Bloem J."/>
            <person name="Labutti K."/>
            <person name="Salamov A."/>
            <person name="Andreopoulos B."/>
            <person name="Baker S."/>
            <person name="Barry K."/>
            <person name="Bills G."/>
            <person name="Bluhm B."/>
            <person name="Cannon C."/>
            <person name="Castanera R."/>
            <person name="Culley D."/>
            <person name="Daum C."/>
            <person name="Ezra D."/>
            <person name="Gonzalez J."/>
            <person name="Henrissat B."/>
            <person name="Kuo A."/>
            <person name="Liang C."/>
            <person name="Lipzen A."/>
            <person name="Lutzoni F."/>
            <person name="Magnuson J."/>
            <person name="Mondo S."/>
            <person name="Nolan M."/>
            <person name="Ohm R."/>
            <person name="Pangilinan J."/>
            <person name="Park H.-J."/>
            <person name="Ramirez L."/>
            <person name="Alfaro M."/>
            <person name="Sun H."/>
            <person name="Tritt A."/>
            <person name="Yoshinaga Y."/>
            <person name="Zwiers L.-H."/>
            <person name="Turgeon B."/>
            <person name="Goodwin S."/>
            <person name="Spatafora J."/>
            <person name="Crous P."/>
            <person name="Grigoriev I."/>
        </authorList>
    </citation>
    <scope>NUCLEOTIDE SEQUENCE</scope>
    <source>
        <strain evidence="5">CBS 125425</strain>
    </source>
</reference>
<comment type="function">
    <text evidence="4">Catalyzes the interconversion of methylthioribose-1-phosphate (MTR-1-P) into methylthioribulose-1-phosphate (MTRu-1-P).</text>
</comment>
<dbReference type="InterPro" id="IPR005251">
    <property type="entry name" value="IF-M1Pi"/>
</dbReference>